<proteinExistence type="predicted"/>
<dbReference type="WBParaSite" id="EVEC_0001098801-mRNA-1">
    <property type="protein sequence ID" value="EVEC_0001098801-mRNA-1"/>
    <property type="gene ID" value="EVEC_0001098801"/>
</dbReference>
<name>A0A0N4VJG7_ENTVE</name>
<sequence length="145" mass="15976">MILSAGGEVQENILFRMVDASSKIAPGVFLGSKKFSGLYRECLEINKHIYGANRTIQGGFGRLYLDQSFIDYTSPNACATDRHGPVGFGFDICVPKTCSNSKDLLQLGRSVLLNGISPVCAAYSLSEAKQDFDYRTWIVLYVFNS</sequence>
<dbReference type="Pfam" id="PF20146">
    <property type="entry name" value="NRF"/>
    <property type="match status" value="1"/>
</dbReference>
<evidence type="ECO:0000313" key="4">
    <source>
        <dbReference type="WBParaSite" id="EVEC_0001098801-mRNA-1"/>
    </source>
</evidence>
<organism evidence="4">
    <name type="scientific">Enterobius vermicularis</name>
    <name type="common">Human pinworm</name>
    <dbReference type="NCBI Taxonomy" id="51028"/>
    <lineage>
        <taxon>Eukaryota</taxon>
        <taxon>Metazoa</taxon>
        <taxon>Ecdysozoa</taxon>
        <taxon>Nematoda</taxon>
        <taxon>Chromadorea</taxon>
        <taxon>Rhabditida</taxon>
        <taxon>Spirurina</taxon>
        <taxon>Oxyuridomorpha</taxon>
        <taxon>Oxyuroidea</taxon>
        <taxon>Oxyuridae</taxon>
        <taxon>Enterobius</taxon>
    </lineage>
</organism>
<gene>
    <name evidence="2" type="ORF">EVEC_LOCUS10313</name>
</gene>
<dbReference type="Proteomes" id="UP000274131">
    <property type="component" value="Unassembled WGS sequence"/>
</dbReference>
<keyword evidence="3" id="KW-1185">Reference proteome</keyword>
<dbReference type="EMBL" id="UXUI01010725">
    <property type="protein sequence ID" value="VDD95562.1"/>
    <property type="molecule type" value="Genomic_DNA"/>
</dbReference>
<dbReference type="OrthoDB" id="207378at2759"/>
<evidence type="ECO:0000259" key="1">
    <source>
        <dbReference type="Pfam" id="PF20146"/>
    </source>
</evidence>
<dbReference type="InterPro" id="IPR006621">
    <property type="entry name" value="Nose-resist-to-fluoxetine_N"/>
</dbReference>
<reference evidence="4" key="1">
    <citation type="submission" date="2017-02" db="UniProtKB">
        <authorList>
            <consortium name="WormBaseParasite"/>
        </authorList>
    </citation>
    <scope>IDENTIFICATION</scope>
</reference>
<reference evidence="2 3" key="2">
    <citation type="submission" date="2018-10" db="EMBL/GenBank/DDBJ databases">
        <authorList>
            <consortium name="Pathogen Informatics"/>
        </authorList>
    </citation>
    <scope>NUCLEOTIDE SEQUENCE [LARGE SCALE GENOMIC DNA]</scope>
</reference>
<dbReference type="AlphaFoldDB" id="A0A0N4VJG7"/>
<accession>A0A0N4VJG7</accession>
<feature type="domain" description="Nose resistant-to-fluoxetine protein N-terminal" evidence="1">
    <location>
        <begin position="10"/>
        <end position="101"/>
    </location>
</feature>
<evidence type="ECO:0000313" key="3">
    <source>
        <dbReference type="Proteomes" id="UP000274131"/>
    </source>
</evidence>
<evidence type="ECO:0000313" key="2">
    <source>
        <dbReference type="EMBL" id="VDD95562.1"/>
    </source>
</evidence>
<protein>
    <submittedName>
        <fullName evidence="4">NRF domain-containing protein</fullName>
    </submittedName>
</protein>